<proteinExistence type="predicted"/>
<evidence type="ECO:0000313" key="1">
    <source>
        <dbReference type="Proteomes" id="UP000095283"/>
    </source>
</evidence>
<organism evidence="1 2">
    <name type="scientific">Heterorhabditis bacteriophora</name>
    <name type="common">Entomopathogenic nematode worm</name>
    <dbReference type="NCBI Taxonomy" id="37862"/>
    <lineage>
        <taxon>Eukaryota</taxon>
        <taxon>Metazoa</taxon>
        <taxon>Ecdysozoa</taxon>
        <taxon>Nematoda</taxon>
        <taxon>Chromadorea</taxon>
        <taxon>Rhabditida</taxon>
        <taxon>Rhabditina</taxon>
        <taxon>Rhabditomorpha</taxon>
        <taxon>Strongyloidea</taxon>
        <taxon>Heterorhabditidae</taxon>
        <taxon>Heterorhabditis</taxon>
    </lineage>
</organism>
<accession>A0A1I7WU46</accession>
<dbReference type="GO" id="GO:0003676">
    <property type="term" value="F:nucleic acid binding"/>
    <property type="evidence" value="ECO:0007669"/>
    <property type="project" value="InterPro"/>
</dbReference>
<sequence>MRALKLEYHVANTLFVDQRMQERMRKCSTLTADHNDEKKFNLDGADTFTSYWRDLRKERRLFSTRNFGCGSLMEWAAFSSFGALELVLISIKTNSVGYKQVLENHLLPYYNRFPQKNFIFQQDNAAIHCDYWQWYLINTVHDILIVLLVV</sequence>
<name>A0A1I7WU46_HETBA</name>
<protein>
    <submittedName>
        <fullName evidence="2">Transposable element Tc3 transposase</fullName>
    </submittedName>
</protein>
<dbReference type="InterPro" id="IPR036397">
    <property type="entry name" value="RNaseH_sf"/>
</dbReference>
<dbReference type="AlphaFoldDB" id="A0A1I7WU46"/>
<evidence type="ECO:0000313" key="2">
    <source>
        <dbReference type="WBParaSite" id="Hba_08711"/>
    </source>
</evidence>
<dbReference type="Gene3D" id="3.30.420.10">
    <property type="entry name" value="Ribonuclease H-like superfamily/Ribonuclease H"/>
    <property type="match status" value="1"/>
</dbReference>
<reference evidence="2" key="1">
    <citation type="submission" date="2016-11" db="UniProtKB">
        <authorList>
            <consortium name="WormBaseParasite"/>
        </authorList>
    </citation>
    <scope>IDENTIFICATION</scope>
</reference>
<dbReference type="Proteomes" id="UP000095283">
    <property type="component" value="Unplaced"/>
</dbReference>
<keyword evidence="1" id="KW-1185">Reference proteome</keyword>
<dbReference type="WBParaSite" id="Hba_08711">
    <property type="protein sequence ID" value="Hba_08711"/>
    <property type="gene ID" value="Hba_08711"/>
</dbReference>